<accession>A0AAI9T5I9</accession>
<feature type="repeat" description="ANK" evidence="6">
    <location>
        <begin position="634"/>
        <end position="666"/>
    </location>
</feature>
<dbReference type="Pfam" id="PF24883">
    <property type="entry name" value="NPHP3_N"/>
    <property type="match status" value="1"/>
</dbReference>
<evidence type="ECO:0000313" key="10">
    <source>
        <dbReference type="Proteomes" id="UP001227192"/>
    </source>
</evidence>
<feature type="repeat" description="ANK" evidence="6">
    <location>
        <begin position="667"/>
        <end position="699"/>
    </location>
</feature>
<evidence type="ECO:0000256" key="7">
    <source>
        <dbReference type="SAM" id="Phobius"/>
    </source>
</evidence>
<protein>
    <recommendedName>
        <fullName evidence="8">Nephrocystin 3-like N-terminal domain-containing protein</fullName>
    </recommendedName>
</protein>
<dbReference type="SMART" id="SM00248">
    <property type="entry name" value="ANK"/>
    <property type="match status" value="12"/>
</dbReference>
<evidence type="ECO:0000313" key="9">
    <source>
        <dbReference type="EMBL" id="KAJ9481150.1"/>
    </source>
</evidence>
<evidence type="ECO:0000256" key="1">
    <source>
        <dbReference type="ARBA" id="ARBA00022723"/>
    </source>
</evidence>
<sequence length="1129" mass="125251">MVRSTLYQLTKIRLTIDAELLRSLAFPQMLDRRDNIEACHTNTCEWILELDEYQSWRDQTCGLLWIKGKPGAGKSTLMVFLHDRLKGLQDGSQGIIRLDFFFTARGVEMQRTPLGMLRSLLNQIFDRDATIRPQVREIYEQRCRQFGYGERKWEWPHTILEELLASAILASAKEKHVIIFVDALDEAGAESAQQLAAYFHRLVDRADRKKLTLQVSISCRHYPIVESARALAIHVEDHNQDDIATYIKDMLLETEFGDVSSQEIREVLVEELAQHAKGVFQWARLIIPLVKRKITEGESLSDISNWLSEVPAGLENVYIYILSNVIAASNRHQSFLFFQWMCLAERPLTIVEIRYALAAENAQISPSRTIWKTLSCFVESNERMKRRLKALAGGLAEVVSSGNDEETVQVVHQSVNDFLRAKGLLLLYHNISGRTGSIDMDNILFQSQATLYRSCLVYLATICSNKQMSHSQISKDNLVCDHPFLSYTAINLFIHAEKAAGSRGALLHNENDILQRIISPWVRIYQCLDLSSAACPPTGTTVLHMAASANLVDVIISVLSGGEYIERTNGIGNTALHFAAQAGHTTTGKILQEKGANREAKDDDGATPLTEAARCGHLGFVEWLLDEGVEIETGGGAALWNASLKGHSAIVEILLGAGANVNAQGGYYGSALQAAALSGSAETVKILLDAQADVNTQGGEYGNALQAAAWRGSTETVKILLDAQADVNAQGGEYGNALQAAAWRRSTETVKILLDARADVNAQGGEYGNALQAAAWRGSTETVKILLDAHADINVQGGEYGSPLLAAVYSGYLDAIEILLHTGADISLTDELDQTPLHIAASRDMVHVLFRFPQLASAINKRNRLLQTPLHLAICFGHITSAINLLHLGADPSVSDGYGRNAMDWALGHETLMREIRKRCPQLSLTPHENQQSIVQQSLFHIPNTLPDLSVNSAWFVLQQLARYFLFLNNTNNARHLFQVHLPQRNSIATHMGQAICSFCNKPTTGTRFVCRICANMDICAYCVLKYPFHCRLYLSQKHDVFEVSGLLDDKSQLTGPVSQKLTYLLDQLLCDSLVENINQYEMKLSKDSSSLIAWELNALVSNTTLSLVLMFSAIFFGLLATYLKFRYS</sequence>
<feature type="repeat" description="ANK" evidence="6">
    <location>
        <begin position="865"/>
        <end position="897"/>
    </location>
</feature>
<dbReference type="PANTHER" id="PTHR24198">
    <property type="entry name" value="ANKYRIN REPEAT AND PROTEIN KINASE DOMAIN-CONTAINING PROTEIN"/>
    <property type="match status" value="1"/>
</dbReference>
<name>A0AAI9T5I9_PENTH</name>
<organism evidence="9 10">
    <name type="scientific">Penicillium thymicola</name>
    <dbReference type="NCBI Taxonomy" id="293382"/>
    <lineage>
        <taxon>Eukaryota</taxon>
        <taxon>Fungi</taxon>
        <taxon>Dikarya</taxon>
        <taxon>Ascomycota</taxon>
        <taxon>Pezizomycotina</taxon>
        <taxon>Eurotiomycetes</taxon>
        <taxon>Eurotiomycetidae</taxon>
        <taxon>Eurotiales</taxon>
        <taxon>Aspergillaceae</taxon>
        <taxon>Penicillium</taxon>
    </lineage>
</organism>
<dbReference type="Gene3D" id="3.40.50.300">
    <property type="entry name" value="P-loop containing nucleotide triphosphate hydrolases"/>
    <property type="match status" value="1"/>
</dbReference>
<keyword evidence="1" id="KW-0479">Metal-binding</keyword>
<dbReference type="SUPFAM" id="SSF57850">
    <property type="entry name" value="RING/U-box"/>
    <property type="match status" value="1"/>
</dbReference>
<dbReference type="Proteomes" id="UP001227192">
    <property type="component" value="Unassembled WGS sequence"/>
</dbReference>
<gene>
    <name evidence="9" type="ORF">VN97_g12351</name>
</gene>
<dbReference type="InterPro" id="IPR036770">
    <property type="entry name" value="Ankyrin_rpt-contain_sf"/>
</dbReference>
<feature type="transmembrane region" description="Helical" evidence="7">
    <location>
        <begin position="1106"/>
        <end position="1124"/>
    </location>
</feature>
<evidence type="ECO:0000259" key="8">
    <source>
        <dbReference type="Pfam" id="PF24883"/>
    </source>
</evidence>
<dbReference type="Pfam" id="PF00023">
    <property type="entry name" value="Ank"/>
    <property type="match status" value="1"/>
</dbReference>
<dbReference type="GO" id="GO:0005737">
    <property type="term" value="C:cytoplasm"/>
    <property type="evidence" value="ECO:0007669"/>
    <property type="project" value="TreeGrafter"/>
</dbReference>
<dbReference type="Pfam" id="PF12796">
    <property type="entry name" value="Ank_2"/>
    <property type="match status" value="3"/>
</dbReference>
<feature type="repeat" description="ANK" evidence="6">
    <location>
        <begin position="766"/>
        <end position="798"/>
    </location>
</feature>
<dbReference type="PROSITE" id="PS50088">
    <property type="entry name" value="ANK_REPEAT"/>
    <property type="match status" value="8"/>
</dbReference>
<comment type="caution">
    <text evidence="9">The sequence shown here is derived from an EMBL/GenBank/DDBJ whole genome shotgun (WGS) entry which is preliminary data.</text>
</comment>
<dbReference type="SUPFAM" id="SSF52540">
    <property type="entry name" value="P-loop containing nucleoside triphosphate hydrolases"/>
    <property type="match status" value="1"/>
</dbReference>
<dbReference type="AlphaFoldDB" id="A0AAI9T5I9"/>
<proteinExistence type="predicted"/>
<evidence type="ECO:0000256" key="4">
    <source>
        <dbReference type="ARBA" id="ARBA00022833"/>
    </source>
</evidence>
<dbReference type="PANTHER" id="PTHR24198:SF165">
    <property type="entry name" value="ANKYRIN REPEAT-CONTAINING PROTEIN-RELATED"/>
    <property type="match status" value="1"/>
</dbReference>
<evidence type="ECO:0000256" key="6">
    <source>
        <dbReference type="PROSITE-ProRule" id="PRU00023"/>
    </source>
</evidence>
<keyword evidence="7" id="KW-1133">Transmembrane helix</keyword>
<feature type="repeat" description="ANK" evidence="6">
    <location>
        <begin position="799"/>
        <end position="831"/>
    </location>
</feature>
<reference evidence="9" key="2">
    <citation type="journal article" date="2016" name="Fungal Biol.">
        <title>Ochratoxin A production by Penicillium thymicola.</title>
        <authorList>
            <person name="Nguyen H.D.T."/>
            <person name="McMullin D.R."/>
            <person name="Ponomareva E."/>
            <person name="Riley R."/>
            <person name="Pomraning K.R."/>
            <person name="Baker S.E."/>
            <person name="Seifert K.A."/>
        </authorList>
    </citation>
    <scope>NUCLEOTIDE SEQUENCE</scope>
    <source>
        <strain evidence="9">DAOM 180753</strain>
    </source>
</reference>
<dbReference type="PROSITE" id="PS50297">
    <property type="entry name" value="ANK_REP_REGION"/>
    <property type="match status" value="4"/>
</dbReference>
<dbReference type="InterPro" id="IPR002110">
    <property type="entry name" value="Ankyrin_rpt"/>
</dbReference>
<keyword evidence="3" id="KW-0863">Zinc-finger</keyword>
<keyword evidence="7" id="KW-0812">Transmembrane</keyword>
<dbReference type="InterPro" id="IPR056884">
    <property type="entry name" value="NPHP3-like_N"/>
</dbReference>
<dbReference type="GO" id="GO:0008270">
    <property type="term" value="F:zinc ion binding"/>
    <property type="evidence" value="ECO:0007669"/>
    <property type="project" value="UniProtKB-KW"/>
</dbReference>
<keyword evidence="5 6" id="KW-0040">ANK repeat</keyword>
<dbReference type="InterPro" id="IPR027417">
    <property type="entry name" value="P-loop_NTPase"/>
</dbReference>
<keyword evidence="2" id="KW-0677">Repeat</keyword>
<evidence type="ECO:0000256" key="2">
    <source>
        <dbReference type="ARBA" id="ARBA00022737"/>
    </source>
</evidence>
<dbReference type="EMBL" id="LACB01000889">
    <property type="protein sequence ID" value="KAJ9481150.1"/>
    <property type="molecule type" value="Genomic_DNA"/>
</dbReference>
<keyword evidence="7" id="KW-0472">Membrane</keyword>
<reference evidence="9" key="1">
    <citation type="submission" date="2015-06" db="EMBL/GenBank/DDBJ databases">
        <authorList>
            <person name="Nguyen H."/>
        </authorList>
    </citation>
    <scope>NUCLEOTIDE SEQUENCE</scope>
    <source>
        <strain evidence="9">DAOM 180753</strain>
    </source>
</reference>
<dbReference type="InterPro" id="IPR043145">
    <property type="entry name" value="Znf_ZZ_sf"/>
</dbReference>
<feature type="domain" description="Nephrocystin 3-like N-terminal" evidence="8">
    <location>
        <begin position="42"/>
        <end position="220"/>
    </location>
</feature>
<feature type="repeat" description="ANK" evidence="6">
    <location>
        <begin position="700"/>
        <end position="732"/>
    </location>
</feature>
<feature type="repeat" description="ANK" evidence="6">
    <location>
        <begin position="604"/>
        <end position="636"/>
    </location>
</feature>
<dbReference type="SUPFAM" id="SSF48403">
    <property type="entry name" value="Ankyrin repeat"/>
    <property type="match status" value="1"/>
</dbReference>
<dbReference type="Gene3D" id="3.30.60.90">
    <property type="match status" value="1"/>
</dbReference>
<dbReference type="PRINTS" id="PR01415">
    <property type="entry name" value="ANKYRIN"/>
</dbReference>
<feature type="repeat" description="ANK" evidence="6">
    <location>
        <begin position="571"/>
        <end position="603"/>
    </location>
</feature>
<evidence type="ECO:0000256" key="3">
    <source>
        <dbReference type="ARBA" id="ARBA00022771"/>
    </source>
</evidence>
<keyword evidence="10" id="KW-1185">Reference proteome</keyword>
<keyword evidence="4" id="KW-0862">Zinc</keyword>
<dbReference type="Gene3D" id="1.25.40.20">
    <property type="entry name" value="Ankyrin repeat-containing domain"/>
    <property type="match status" value="4"/>
</dbReference>
<evidence type="ECO:0000256" key="5">
    <source>
        <dbReference type="ARBA" id="ARBA00023043"/>
    </source>
</evidence>